<comment type="similarity">
    <text evidence="3">Belongs to the DHNA family.</text>
</comment>
<evidence type="ECO:0000313" key="10">
    <source>
        <dbReference type="Proteomes" id="UP000800039"/>
    </source>
</evidence>
<keyword evidence="6" id="KW-0456">Lyase</keyword>
<feature type="domain" description="Dihydroneopterin aldolase/epimerase" evidence="8">
    <location>
        <begin position="152"/>
        <end position="260"/>
    </location>
</feature>
<evidence type="ECO:0000256" key="5">
    <source>
        <dbReference type="ARBA" id="ARBA00022909"/>
    </source>
</evidence>
<dbReference type="Proteomes" id="UP000800039">
    <property type="component" value="Unassembled WGS sequence"/>
</dbReference>
<dbReference type="GO" id="GO:0046656">
    <property type="term" value="P:folic acid biosynthetic process"/>
    <property type="evidence" value="ECO:0007669"/>
    <property type="project" value="UniProtKB-KW"/>
</dbReference>
<evidence type="ECO:0000256" key="2">
    <source>
        <dbReference type="ARBA" id="ARBA00005013"/>
    </source>
</evidence>
<dbReference type="Gene3D" id="3.30.1130.10">
    <property type="match status" value="2"/>
</dbReference>
<evidence type="ECO:0000256" key="7">
    <source>
        <dbReference type="ARBA" id="ARBA00032903"/>
    </source>
</evidence>
<name>A0A9P4GIP7_9PLEO</name>
<dbReference type="InterPro" id="IPR043133">
    <property type="entry name" value="GTP-CH-I_C/QueF"/>
</dbReference>
<evidence type="ECO:0000256" key="3">
    <source>
        <dbReference type="ARBA" id="ARBA00005708"/>
    </source>
</evidence>
<dbReference type="EC" id="4.1.2.25" evidence="4"/>
<comment type="caution">
    <text evidence="9">The sequence shown here is derived from an EMBL/GenBank/DDBJ whole genome shotgun (WGS) entry which is preliminary data.</text>
</comment>
<sequence>MAKLVRQSQWDAQVAQSIHHDKILVQNLEVVVNAGKDVWGRPKKQRALVSVTLILGKQFTSASSTDSVDDSTVHYGTLSKAIQAHFQDDKLAWLSTAALSDTVLQCVRGVTGSTAIYAIETNVCYLKGSMFGDGAGHITSTIGDSNVRSNVLYLRNVRIPCIIGVNSNERLQKQPVVLNVWVDKVSDARADDYAALEALLFNLISESSYQTIESLLAWLIEELKQKFFTREEDQDAWIRLRIEKPLAVPFADAPAVEITRPVRSSQD</sequence>
<dbReference type="SMART" id="SM00905">
    <property type="entry name" value="FolB"/>
    <property type="match status" value="1"/>
</dbReference>
<comment type="pathway">
    <text evidence="2">Cofactor biosynthesis; tetrahydrofolate biosynthesis; 2-amino-4-hydroxy-6-hydroxymethyl-7,8-dihydropteridine diphosphate from 7,8-dihydroneopterin triphosphate: step 3/4.</text>
</comment>
<evidence type="ECO:0000313" key="9">
    <source>
        <dbReference type="EMBL" id="KAF1846136.1"/>
    </source>
</evidence>
<protein>
    <recommendedName>
        <fullName evidence="4">dihydroneopterin aldolase</fullName>
        <ecNumber evidence="4">4.1.2.25</ecNumber>
    </recommendedName>
    <alternativeName>
        <fullName evidence="7">7,8-dihydroneopterin aldolase</fullName>
    </alternativeName>
</protein>
<evidence type="ECO:0000259" key="8">
    <source>
        <dbReference type="SMART" id="SM00905"/>
    </source>
</evidence>
<comment type="catalytic activity">
    <reaction evidence="1">
        <text>7,8-dihydroneopterin = 6-hydroxymethyl-7,8-dihydropterin + glycolaldehyde</text>
        <dbReference type="Rhea" id="RHEA:10540"/>
        <dbReference type="ChEBI" id="CHEBI:17001"/>
        <dbReference type="ChEBI" id="CHEBI:17071"/>
        <dbReference type="ChEBI" id="CHEBI:44841"/>
        <dbReference type="EC" id="4.1.2.25"/>
    </reaction>
</comment>
<gene>
    <name evidence="9" type="ORF">K460DRAFT_395624</name>
</gene>
<keyword evidence="10" id="KW-1185">Reference proteome</keyword>
<dbReference type="PANTHER" id="PTHR42844">
    <property type="entry name" value="DIHYDRONEOPTERIN ALDOLASE 1-RELATED"/>
    <property type="match status" value="1"/>
</dbReference>
<evidence type="ECO:0000256" key="4">
    <source>
        <dbReference type="ARBA" id="ARBA00013043"/>
    </source>
</evidence>
<dbReference type="GO" id="GO:0005737">
    <property type="term" value="C:cytoplasm"/>
    <property type="evidence" value="ECO:0007669"/>
    <property type="project" value="TreeGrafter"/>
</dbReference>
<reference evidence="9" key="1">
    <citation type="submission" date="2020-01" db="EMBL/GenBank/DDBJ databases">
        <authorList>
            <consortium name="DOE Joint Genome Institute"/>
            <person name="Haridas S."/>
            <person name="Albert R."/>
            <person name="Binder M."/>
            <person name="Bloem J."/>
            <person name="Labutti K."/>
            <person name="Salamov A."/>
            <person name="Andreopoulos B."/>
            <person name="Baker S.E."/>
            <person name="Barry K."/>
            <person name="Bills G."/>
            <person name="Bluhm B.H."/>
            <person name="Cannon C."/>
            <person name="Castanera R."/>
            <person name="Culley D.E."/>
            <person name="Daum C."/>
            <person name="Ezra D."/>
            <person name="Gonzalez J.B."/>
            <person name="Henrissat B."/>
            <person name="Kuo A."/>
            <person name="Liang C."/>
            <person name="Lipzen A."/>
            <person name="Lutzoni F."/>
            <person name="Magnuson J."/>
            <person name="Mondo S."/>
            <person name="Nolan M."/>
            <person name="Ohm R."/>
            <person name="Pangilinan J."/>
            <person name="Park H.-J."/>
            <person name="Ramirez L."/>
            <person name="Alfaro M."/>
            <person name="Sun H."/>
            <person name="Tritt A."/>
            <person name="Yoshinaga Y."/>
            <person name="Zwiers L.-H."/>
            <person name="Turgeon B.G."/>
            <person name="Goodwin S.B."/>
            <person name="Spatafora J.W."/>
            <person name="Crous P.W."/>
            <person name="Grigoriev I.V."/>
        </authorList>
    </citation>
    <scope>NUCLEOTIDE SEQUENCE</scope>
    <source>
        <strain evidence="9">CBS 394.84</strain>
    </source>
</reference>
<dbReference type="PANTHER" id="PTHR42844:SF1">
    <property type="entry name" value="DIHYDRONEOPTERIN ALDOLASE 1-RELATED"/>
    <property type="match status" value="1"/>
</dbReference>
<accession>A0A9P4GIP7</accession>
<keyword evidence="5" id="KW-0289">Folate biosynthesis</keyword>
<dbReference type="GeneID" id="63853307"/>
<dbReference type="InterPro" id="IPR006156">
    <property type="entry name" value="Dihydroneopterin_aldolase"/>
</dbReference>
<evidence type="ECO:0000256" key="6">
    <source>
        <dbReference type="ARBA" id="ARBA00023239"/>
    </source>
</evidence>
<dbReference type="OrthoDB" id="5425486at2759"/>
<evidence type="ECO:0000256" key="1">
    <source>
        <dbReference type="ARBA" id="ARBA00001353"/>
    </source>
</evidence>
<dbReference type="InterPro" id="IPR006157">
    <property type="entry name" value="FolB_dom"/>
</dbReference>
<dbReference type="RefSeq" id="XP_040788699.1">
    <property type="nucleotide sequence ID" value="XM_040936056.1"/>
</dbReference>
<dbReference type="AlphaFoldDB" id="A0A9P4GIP7"/>
<dbReference type="SUPFAM" id="SSF55620">
    <property type="entry name" value="Tetrahydrobiopterin biosynthesis enzymes-like"/>
    <property type="match status" value="2"/>
</dbReference>
<dbReference type="GO" id="GO:0004150">
    <property type="term" value="F:dihydroneopterin aldolase activity"/>
    <property type="evidence" value="ECO:0007669"/>
    <property type="project" value="UniProtKB-EC"/>
</dbReference>
<dbReference type="Pfam" id="PF02152">
    <property type="entry name" value="FolB"/>
    <property type="match status" value="1"/>
</dbReference>
<organism evidence="9 10">
    <name type="scientific">Cucurbitaria berberidis CBS 394.84</name>
    <dbReference type="NCBI Taxonomy" id="1168544"/>
    <lineage>
        <taxon>Eukaryota</taxon>
        <taxon>Fungi</taxon>
        <taxon>Dikarya</taxon>
        <taxon>Ascomycota</taxon>
        <taxon>Pezizomycotina</taxon>
        <taxon>Dothideomycetes</taxon>
        <taxon>Pleosporomycetidae</taxon>
        <taxon>Pleosporales</taxon>
        <taxon>Pleosporineae</taxon>
        <taxon>Cucurbitariaceae</taxon>
        <taxon>Cucurbitaria</taxon>
    </lineage>
</organism>
<proteinExistence type="inferred from homology"/>
<dbReference type="EMBL" id="ML976616">
    <property type="protein sequence ID" value="KAF1846136.1"/>
    <property type="molecule type" value="Genomic_DNA"/>
</dbReference>